<dbReference type="Proteomes" id="UP000049023">
    <property type="component" value="Unassembled WGS sequence"/>
</dbReference>
<evidence type="ECO:0000256" key="1">
    <source>
        <dbReference type="SAM" id="MobiDB-lite"/>
    </source>
</evidence>
<organism evidence="2 3">
    <name type="scientific">Mycobacterium tuberculosis</name>
    <dbReference type="NCBI Taxonomy" id="1773"/>
    <lineage>
        <taxon>Bacteria</taxon>
        <taxon>Bacillati</taxon>
        <taxon>Actinomycetota</taxon>
        <taxon>Actinomycetes</taxon>
        <taxon>Mycobacteriales</taxon>
        <taxon>Mycobacteriaceae</taxon>
        <taxon>Mycobacterium</taxon>
        <taxon>Mycobacterium tuberculosis complex</taxon>
    </lineage>
</organism>
<feature type="region of interest" description="Disordered" evidence="1">
    <location>
        <begin position="30"/>
        <end position="56"/>
    </location>
</feature>
<gene>
    <name evidence="2" type="ORF">ERS027661_04763</name>
</gene>
<feature type="compositionally biased region" description="Low complexity" evidence="1">
    <location>
        <begin position="44"/>
        <end position="56"/>
    </location>
</feature>
<feature type="region of interest" description="Disordered" evidence="1">
    <location>
        <begin position="1"/>
        <end position="20"/>
    </location>
</feature>
<dbReference type="AlphaFoldDB" id="A0A655ASG1"/>
<evidence type="ECO:0000313" key="2">
    <source>
        <dbReference type="EMBL" id="CKT82320.1"/>
    </source>
</evidence>
<sequence>MSVDRLDDSQPGAARQQVGQLLLQAQRVEPVGGDAAHHHRHRAGAQSRGDPAAAAADVVAVERLGENHVAAGVEPG</sequence>
<accession>A0A655ASG1</accession>
<proteinExistence type="predicted"/>
<protein>
    <submittedName>
        <fullName evidence="2">Uncharacterized protein</fullName>
    </submittedName>
</protein>
<reference evidence="2 3" key="1">
    <citation type="submission" date="2015-03" db="EMBL/GenBank/DDBJ databases">
        <authorList>
            <consortium name="Pathogen Informatics"/>
        </authorList>
    </citation>
    <scope>NUCLEOTIDE SEQUENCE [LARGE SCALE GENOMIC DNA]</scope>
    <source>
        <strain evidence="2 3">Bir 187</strain>
    </source>
</reference>
<name>A0A655ASG1_MYCTX</name>
<evidence type="ECO:0000313" key="3">
    <source>
        <dbReference type="Proteomes" id="UP000049023"/>
    </source>
</evidence>
<dbReference type="EMBL" id="CNFU01001852">
    <property type="protein sequence ID" value="CKT82320.1"/>
    <property type="molecule type" value="Genomic_DNA"/>
</dbReference>